<evidence type="ECO:0000256" key="6">
    <source>
        <dbReference type="SAM" id="MobiDB-lite"/>
    </source>
</evidence>
<keyword evidence="2" id="KW-0808">Transferase</keyword>
<dbReference type="OrthoDB" id="310217at2759"/>
<evidence type="ECO:0000256" key="2">
    <source>
        <dbReference type="ARBA" id="ARBA00022679"/>
    </source>
</evidence>
<organism evidence="8 9">
    <name type="scientific">Monilinia vaccinii-corymbosi</name>
    <dbReference type="NCBI Taxonomy" id="61207"/>
    <lineage>
        <taxon>Eukaryota</taxon>
        <taxon>Fungi</taxon>
        <taxon>Dikarya</taxon>
        <taxon>Ascomycota</taxon>
        <taxon>Pezizomycotina</taxon>
        <taxon>Leotiomycetes</taxon>
        <taxon>Helotiales</taxon>
        <taxon>Sclerotiniaceae</taxon>
        <taxon>Monilinia</taxon>
    </lineage>
</organism>
<evidence type="ECO:0000313" key="8">
    <source>
        <dbReference type="EMBL" id="QSZ30167.1"/>
    </source>
</evidence>
<dbReference type="GO" id="GO:0044732">
    <property type="term" value="C:mitotic spindle pole body"/>
    <property type="evidence" value="ECO:0007669"/>
    <property type="project" value="TreeGrafter"/>
</dbReference>
<dbReference type="InterPro" id="IPR011009">
    <property type="entry name" value="Kinase-like_dom_sf"/>
</dbReference>
<dbReference type="SUPFAM" id="SSF56112">
    <property type="entry name" value="Protein kinase-like (PK-like)"/>
    <property type="match status" value="1"/>
</dbReference>
<dbReference type="GO" id="GO:0004674">
    <property type="term" value="F:protein serine/threonine kinase activity"/>
    <property type="evidence" value="ECO:0007669"/>
    <property type="project" value="UniProtKB-EC"/>
</dbReference>
<dbReference type="Gene3D" id="1.10.510.10">
    <property type="entry name" value="Transferase(Phosphotransferase) domain 1"/>
    <property type="match status" value="1"/>
</dbReference>
<keyword evidence="9" id="KW-1185">Reference proteome</keyword>
<protein>
    <recommendedName>
        <fullName evidence="1">non-specific serine/threonine protein kinase</fullName>
        <ecNumber evidence="1">2.7.11.1</ecNumber>
    </recommendedName>
</protein>
<dbReference type="Proteomes" id="UP000672032">
    <property type="component" value="Chromosome 1"/>
</dbReference>
<proteinExistence type="predicted"/>
<name>A0A8A3P9Y9_9HELO</name>
<dbReference type="SMART" id="SM00220">
    <property type="entry name" value="S_TKc"/>
    <property type="match status" value="1"/>
</dbReference>
<evidence type="ECO:0000313" key="9">
    <source>
        <dbReference type="Proteomes" id="UP000672032"/>
    </source>
</evidence>
<keyword evidence="5" id="KW-0067">ATP-binding</keyword>
<gene>
    <name evidence="8" type="ORF">DSL72_004687</name>
</gene>
<feature type="domain" description="Protein kinase" evidence="7">
    <location>
        <begin position="45"/>
        <end position="364"/>
    </location>
</feature>
<feature type="compositionally biased region" description="Polar residues" evidence="6">
    <location>
        <begin position="85"/>
        <end position="105"/>
    </location>
</feature>
<dbReference type="InterPro" id="IPR000719">
    <property type="entry name" value="Prot_kinase_dom"/>
</dbReference>
<feature type="region of interest" description="Disordered" evidence="6">
    <location>
        <begin position="83"/>
        <end position="107"/>
    </location>
</feature>
<evidence type="ECO:0000256" key="4">
    <source>
        <dbReference type="ARBA" id="ARBA00022777"/>
    </source>
</evidence>
<dbReference type="PANTHER" id="PTHR43671:SF13">
    <property type="entry name" value="SERINE_THREONINE-PROTEIN KINASE NEK2"/>
    <property type="match status" value="1"/>
</dbReference>
<keyword evidence="3" id="KW-0547">Nucleotide-binding</keyword>
<reference evidence="8" key="1">
    <citation type="submission" date="2020-10" db="EMBL/GenBank/DDBJ databases">
        <title>Genome Sequence of Monilinia vaccinii-corymbosi Sheds Light on Mummy Berry Disease Infection of Blueberry and Mating Type.</title>
        <authorList>
            <person name="Yow A.G."/>
            <person name="Zhang Y."/>
            <person name="Bansal K."/>
            <person name="Eacker S.M."/>
            <person name="Sullivan S."/>
            <person name="Liachko I."/>
            <person name="Cubeta M.A."/>
            <person name="Rollins J.A."/>
            <person name="Ashrafi H."/>
        </authorList>
    </citation>
    <scope>NUCLEOTIDE SEQUENCE</scope>
    <source>
        <strain evidence="8">RL-1</strain>
    </source>
</reference>
<sequence length="516" mass="59414">MVQFHAAESAVTYIRATPTFTIRSNKYGIDHSLKPENIQFDHHLRSSGKYVYLGITDTRAAARRQYELKLQVVDGKDQWEWEQATDPSLSPSSQDSVTSPTQVESGSLDAKRHNEIKIYLRYIKRGHDTIKGLEAFHQYRHGDKLIVAQYFGICDAGNVKQLRMDYKSYDSKPPEMFLWKMYYQLIDALAFLHNDHPKYQQDPLHMNRKSILHPELGAENVYLAWPANQSPDTCYPDLRLGDFAKSLLVSPGEGVMQPNTSLSTNPKYTPPEMNFISAKSDVWRAGSIIFSLAKLGSSTSTKTRWQGAFAHLPEERQREILMDPRRVRPIDVQYSGDLDLMIRRSLVLDYHERPSAGELLHELDIPAGLRLDAAKYMFKKLPDWVGSRLFTEDNTFSQESLNRLLQPGQLENARSGMRKLEAVKRREGNLLREQKRKAAKELEEEEVASEQWVMWLEREEVYGNMPSIVDEDILDAMFERWKVVRRGGIERGAWIDPGPPYRLYSILSARLAQLGH</sequence>
<dbReference type="PANTHER" id="PTHR43671">
    <property type="entry name" value="SERINE/THREONINE-PROTEIN KINASE NEK"/>
    <property type="match status" value="1"/>
</dbReference>
<dbReference type="GO" id="GO:0005634">
    <property type="term" value="C:nucleus"/>
    <property type="evidence" value="ECO:0007669"/>
    <property type="project" value="TreeGrafter"/>
</dbReference>
<evidence type="ECO:0000256" key="1">
    <source>
        <dbReference type="ARBA" id="ARBA00012513"/>
    </source>
</evidence>
<keyword evidence="4" id="KW-0418">Kinase</keyword>
<dbReference type="EMBL" id="CP063405">
    <property type="protein sequence ID" value="QSZ30167.1"/>
    <property type="molecule type" value="Genomic_DNA"/>
</dbReference>
<evidence type="ECO:0000256" key="3">
    <source>
        <dbReference type="ARBA" id="ARBA00022741"/>
    </source>
</evidence>
<dbReference type="GO" id="GO:0007059">
    <property type="term" value="P:chromosome segregation"/>
    <property type="evidence" value="ECO:0007669"/>
    <property type="project" value="TreeGrafter"/>
</dbReference>
<dbReference type="PROSITE" id="PS50011">
    <property type="entry name" value="PROTEIN_KINASE_DOM"/>
    <property type="match status" value="1"/>
</dbReference>
<evidence type="ECO:0000256" key="5">
    <source>
        <dbReference type="ARBA" id="ARBA00022840"/>
    </source>
</evidence>
<dbReference type="AlphaFoldDB" id="A0A8A3P9Y9"/>
<dbReference type="EC" id="2.7.11.1" evidence="1"/>
<dbReference type="GO" id="GO:0005737">
    <property type="term" value="C:cytoplasm"/>
    <property type="evidence" value="ECO:0007669"/>
    <property type="project" value="TreeGrafter"/>
</dbReference>
<dbReference type="InterPro" id="IPR050660">
    <property type="entry name" value="NEK_Ser/Thr_kinase"/>
</dbReference>
<dbReference type="GO" id="GO:0005524">
    <property type="term" value="F:ATP binding"/>
    <property type="evidence" value="ECO:0007669"/>
    <property type="project" value="UniProtKB-KW"/>
</dbReference>
<evidence type="ECO:0000259" key="7">
    <source>
        <dbReference type="PROSITE" id="PS50011"/>
    </source>
</evidence>
<accession>A0A8A3P9Y9</accession>